<evidence type="ECO:0000256" key="1">
    <source>
        <dbReference type="SAM" id="MobiDB-lite"/>
    </source>
</evidence>
<feature type="signal peptide" evidence="2">
    <location>
        <begin position="1"/>
        <end position="30"/>
    </location>
</feature>
<feature type="compositionally biased region" description="Basic and acidic residues" evidence="1">
    <location>
        <begin position="32"/>
        <end position="41"/>
    </location>
</feature>
<keyword evidence="4" id="KW-1185">Reference proteome</keyword>
<dbReference type="RefSeq" id="WP_106429489.1">
    <property type="nucleotide sequence ID" value="NZ_JBFADJ010000011.1"/>
</dbReference>
<reference evidence="3 4" key="1">
    <citation type="journal article" date="2019" name="Microb. Cell Fact.">
        <title>Exploring novel herbicidin analogues by transcriptional regulator overexpression and MS/MS molecular networking.</title>
        <authorList>
            <person name="Shi Y."/>
            <person name="Gu R."/>
            <person name="Li Y."/>
            <person name="Wang X."/>
            <person name="Ren W."/>
            <person name="Li X."/>
            <person name="Wang L."/>
            <person name="Xie Y."/>
            <person name="Hong B."/>
        </authorList>
    </citation>
    <scope>NUCLEOTIDE SEQUENCE [LARGE SCALE GENOMIC DNA]</scope>
    <source>
        <strain evidence="3 4">US-43</strain>
    </source>
</reference>
<name>A0A5N5WBV1_STRMB</name>
<evidence type="ECO:0000313" key="3">
    <source>
        <dbReference type="EMBL" id="KAB7849255.1"/>
    </source>
</evidence>
<feature type="chain" id="PRO_5024901063" evidence="2">
    <location>
        <begin position="31"/>
        <end position="126"/>
    </location>
</feature>
<keyword evidence="2" id="KW-0732">Signal</keyword>
<gene>
    <name evidence="3" type="ORF">FRZ00_07510</name>
</gene>
<feature type="compositionally biased region" description="Low complexity" evidence="1">
    <location>
        <begin position="83"/>
        <end position="92"/>
    </location>
</feature>
<dbReference type="AlphaFoldDB" id="A0A5N5WBV1"/>
<evidence type="ECO:0000313" key="4">
    <source>
        <dbReference type="Proteomes" id="UP000327000"/>
    </source>
</evidence>
<organism evidence="3 4">
    <name type="scientific">Streptomyces mobaraensis</name>
    <name type="common">Streptoverticillium mobaraense</name>
    <dbReference type="NCBI Taxonomy" id="35621"/>
    <lineage>
        <taxon>Bacteria</taxon>
        <taxon>Bacillati</taxon>
        <taxon>Actinomycetota</taxon>
        <taxon>Actinomycetes</taxon>
        <taxon>Kitasatosporales</taxon>
        <taxon>Streptomycetaceae</taxon>
        <taxon>Streptomyces</taxon>
    </lineage>
</organism>
<comment type="caution">
    <text evidence="3">The sequence shown here is derived from an EMBL/GenBank/DDBJ whole genome shotgun (WGS) entry which is preliminary data.</text>
</comment>
<feature type="compositionally biased region" description="Polar residues" evidence="1">
    <location>
        <begin position="102"/>
        <end position="126"/>
    </location>
</feature>
<proteinExistence type="predicted"/>
<evidence type="ECO:0000256" key="2">
    <source>
        <dbReference type="SAM" id="SignalP"/>
    </source>
</evidence>
<feature type="region of interest" description="Disordered" evidence="1">
    <location>
        <begin position="32"/>
        <end position="126"/>
    </location>
</feature>
<sequence>MASLRSRLMATVVAAAVGTAVLGLAPAALADDHHHHHHDGDDGYPVLVVSPAPGKLTQEHKVTDTYQYDPKASGGSSMTPEEASAAQSSSASTPEPGAVTSAKDTANSTGQSATAGLSSTVNSLLK</sequence>
<dbReference type="EMBL" id="VOKX01000010">
    <property type="protein sequence ID" value="KAB7849255.1"/>
    <property type="molecule type" value="Genomic_DNA"/>
</dbReference>
<protein>
    <submittedName>
        <fullName evidence="3">Uncharacterized protein</fullName>
    </submittedName>
</protein>
<dbReference type="Proteomes" id="UP000327000">
    <property type="component" value="Unassembled WGS sequence"/>
</dbReference>
<accession>A0A5N5WBV1</accession>